<dbReference type="AlphaFoldDB" id="A0A246JHZ3"/>
<reference evidence="1 2" key="1">
    <citation type="journal article" date="2008" name="Int. J. Syst. Evol. Microbiol.">
        <title>Description of Roseateles aquatilis sp. nov. and Roseateles terrae sp. nov., in the class Betaproteobacteria, and emended description of the genus Roseateles.</title>
        <authorList>
            <person name="Gomila M."/>
            <person name="Bowien B."/>
            <person name="Falsen E."/>
            <person name="Moore E.R."/>
            <person name="Lalucat J."/>
        </authorList>
    </citation>
    <scope>NUCLEOTIDE SEQUENCE [LARGE SCALE GENOMIC DNA]</scope>
    <source>
        <strain evidence="1 2">CCUG 48205</strain>
    </source>
</reference>
<evidence type="ECO:0000313" key="1">
    <source>
        <dbReference type="EMBL" id="OWQ91849.1"/>
    </source>
</evidence>
<evidence type="ECO:0000313" key="2">
    <source>
        <dbReference type="Proteomes" id="UP000197468"/>
    </source>
</evidence>
<dbReference type="Proteomes" id="UP000197468">
    <property type="component" value="Unassembled WGS sequence"/>
</dbReference>
<keyword evidence="2" id="KW-1185">Reference proteome</keyword>
<name>A0A246JHZ3_9BURK</name>
<organism evidence="1 2">
    <name type="scientific">Roseateles aquatilis</name>
    <dbReference type="NCBI Taxonomy" id="431061"/>
    <lineage>
        <taxon>Bacteria</taxon>
        <taxon>Pseudomonadati</taxon>
        <taxon>Pseudomonadota</taxon>
        <taxon>Betaproteobacteria</taxon>
        <taxon>Burkholderiales</taxon>
        <taxon>Sphaerotilaceae</taxon>
        <taxon>Roseateles</taxon>
    </lineage>
</organism>
<sequence length="160" mass="18369">MQTLLKLSAKHRRLFHERPEAMIEYQMDRLELAYKSTGNLDLISPATYDYSDSGLEINFRLMIRAAQGIDIREAGRISKIVETHDSYVQIAYKNREAMATRTEMLNGGDTLITRWRLSAIDIYSILAPKGAIIDFLIRGKDANIVRRAILDEVLSWHQTV</sequence>
<proteinExistence type="predicted"/>
<accession>A0A246JHZ3</accession>
<dbReference type="EMBL" id="NIOF01000002">
    <property type="protein sequence ID" value="OWQ91849.1"/>
    <property type="molecule type" value="Genomic_DNA"/>
</dbReference>
<comment type="caution">
    <text evidence="1">The sequence shown here is derived from an EMBL/GenBank/DDBJ whole genome shotgun (WGS) entry which is preliminary data.</text>
</comment>
<gene>
    <name evidence="1" type="ORF">CDN99_05615</name>
</gene>
<protein>
    <submittedName>
        <fullName evidence="1">Uncharacterized protein</fullName>
    </submittedName>
</protein>